<accession>A0A2S4N4L2</accession>
<dbReference type="PROSITE" id="PS51257">
    <property type="entry name" value="PROKAR_LIPOPROTEIN"/>
    <property type="match status" value="1"/>
</dbReference>
<dbReference type="OrthoDB" id="788362at2"/>
<keyword evidence="2" id="KW-1185">Reference proteome</keyword>
<protein>
    <submittedName>
        <fullName evidence="1">Uncharacterized protein</fullName>
    </submittedName>
</protein>
<evidence type="ECO:0000313" key="2">
    <source>
        <dbReference type="Proteomes" id="UP000237056"/>
    </source>
</evidence>
<gene>
    <name evidence="1" type="ORF">Q361_1431</name>
</gene>
<dbReference type="AlphaFoldDB" id="A0A2S4N4L2"/>
<comment type="caution">
    <text evidence="1">The sequence shown here is derived from an EMBL/GenBank/DDBJ whole genome shotgun (WGS) entry which is preliminary data.</text>
</comment>
<organism evidence="1 2">
    <name type="scientific">Flavobacterium croceum DSM 17960</name>
    <dbReference type="NCBI Taxonomy" id="1121886"/>
    <lineage>
        <taxon>Bacteria</taxon>
        <taxon>Pseudomonadati</taxon>
        <taxon>Bacteroidota</taxon>
        <taxon>Flavobacteriia</taxon>
        <taxon>Flavobacteriales</taxon>
        <taxon>Flavobacteriaceae</taxon>
        <taxon>Flavobacterium</taxon>
    </lineage>
</organism>
<dbReference type="RefSeq" id="WP_146047038.1">
    <property type="nucleotide sequence ID" value="NZ_PQNY01000043.1"/>
</dbReference>
<sequence>MKHILFVLVTFLTLACNGQEPKQDKFTLTVSPIIDKADKANLLIIETLTEFLKTKNASLTENKFWIQSDFQKFVFPYLDIYNIENSRYGSDFFRPTLMEIIPTEKPSQKVVKIAFIGHNNETNENQLKSIYNLIANIQQDKVLFSRYLDYTTQNWKTETKESLNYKISPNKTINKTEIAKQQKDIDKICNFFQCKPIEITYYSCMNPKELFEIKGFDYNPMMYVDKSGGLADYGNIIFSGNNSEIYTHEIIHIYTSNLFPKIDKFIDEGLATIMAGSGKYSYEWHRKKLDKFLNENKDYNFAIHTDIYERNYFENETSIPYLTSALILERTLRVYGKGKLMELLKSENELWTTLKTIGLTKENINEELRKQIKLPLTSVWQYGG</sequence>
<dbReference type="EMBL" id="PQNY01000043">
    <property type="protein sequence ID" value="POS00616.1"/>
    <property type="molecule type" value="Genomic_DNA"/>
</dbReference>
<dbReference type="Proteomes" id="UP000237056">
    <property type="component" value="Unassembled WGS sequence"/>
</dbReference>
<proteinExistence type="predicted"/>
<name>A0A2S4N4L2_9FLAO</name>
<evidence type="ECO:0000313" key="1">
    <source>
        <dbReference type="EMBL" id="POS00616.1"/>
    </source>
</evidence>
<reference evidence="1 2" key="1">
    <citation type="submission" date="2018-01" db="EMBL/GenBank/DDBJ databases">
        <title>Genomic Encyclopedia of Type Strains, Phase I: the one thousand microbial genomes (KMG-I) project.</title>
        <authorList>
            <person name="Goeker M."/>
        </authorList>
    </citation>
    <scope>NUCLEOTIDE SEQUENCE [LARGE SCALE GENOMIC DNA]</scope>
    <source>
        <strain evidence="1 2">DSM 17960</strain>
    </source>
</reference>